<dbReference type="PROSITE" id="PS50240">
    <property type="entry name" value="TRYPSIN_DOM"/>
    <property type="match status" value="1"/>
</dbReference>
<dbReference type="OrthoDB" id="6366251at2759"/>
<dbReference type="Pfam" id="PF00089">
    <property type="entry name" value="Trypsin"/>
    <property type="match status" value="1"/>
</dbReference>
<evidence type="ECO:0000256" key="1">
    <source>
        <dbReference type="ARBA" id="ARBA00023157"/>
    </source>
</evidence>
<organism evidence="3">
    <name type="scientific">Cyprideis torosa</name>
    <dbReference type="NCBI Taxonomy" id="163714"/>
    <lineage>
        <taxon>Eukaryota</taxon>
        <taxon>Metazoa</taxon>
        <taxon>Ecdysozoa</taxon>
        <taxon>Arthropoda</taxon>
        <taxon>Crustacea</taxon>
        <taxon>Oligostraca</taxon>
        <taxon>Ostracoda</taxon>
        <taxon>Podocopa</taxon>
        <taxon>Podocopida</taxon>
        <taxon>Cytherocopina</taxon>
        <taxon>Cytheroidea</taxon>
        <taxon>Cytherideidae</taxon>
        <taxon>Cyprideis</taxon>
    </lineage>
</organism>
<dbReference type="InterPro" id="IPR043504">
    <property type="entry name" value="Peptidase_S1_PA_chymotrypsin"/>
</dbReference>
<keyword evidence="1" id="KW-1015">Disulfide bond</keyword>
<gene>
    <name evidence="3" type="ORF">CTOB1V02_LOCUS7146</name>
</gene>
<protein>
    <submittedName>
        <fullName evidence="3">Uncharacterized protein</fullName>
    </submittedName>
</protein>
<accession>A0A7R8WCV2</accession>
<dbReference type="PANTHER" id="PTHR24256">
    <property type="entry name" value="TRYPTASE-RELATED"/>
    <property type="match status" value="1"/>
</dbReference>
<dbReference type="InterPro" id="IPR033116">
    <property type="entry name" value="TRYPSIN_SER"/>
</dbReference>
<dbReference type="InterPro" id="IPR009003">
    <property type="entry name" value="Peptidase_S1_PA"/>
</dbReference>
<comment type="similarity">
    <text evidence="2">Belongs to the peptidase S1 family. CLIP subfamily.</text>
</comment>
<dbReference type="GO" id="GO:0006508">
    <property type="term" value="P:proteolysis"/>
    <property type="evidence" value="ECO:0007669"/>
    <property type="project" value="InterPro"/>
</dbReference>
<dbReference type="EMBL" id="OB661970">
    <property type="protein sequence ID" value="CAD7229273.1"/>
    <property type="molecule type" value="Genomic_DNA"/>
</dbReference>
<dbReference type="SUPFAM" id="SSF50494">
    <property type="entry name" value="Trypsin-like serine proteases"/>
    <property type="match status" value="1"/>
</dbReference>
<dbReference type="Gene3D" id="2.40.10.10">
    <property type="entry name" value="Trypsin-like serine proteases"/>
    <property type="match status" value="1"/>
</dbReference>
<reference evidence="3" key="1">
    <citation type="submission" date="2020-11" db="EMBL/GenBank/DDBJ databases">
        <authorList>
            <person name="Tran Van P."/>
        </authorList>
    </citation>
    <scope>NUCLEOTIDE SEQUENCE</scope>
</reference>
<dbReference type="GO" id="GO:0004252">
    <property type="term" value="F:serine-type endopeptidase activity"/>
    <property type="evidence" value="ECO:0007669"/>
    <property type="project" value="InterPro"/>
</dbReference>
<evidence type="ECO:0000256" key="2">
    <source>
        <dbReference type="ARBA" id="ARBA00024195"/>
    </source>
</evidence>
<dbReference type="InterPro" id="IPR051487">
    <property type="entry name" value="Ser/Thr_Proteases_Immune/Dev"/>
</dbReference>
<proteinExistence type="inferred from homology"/>
<name>A0A7R8WCV2_9CRUS</name>
<dbReference type="InterPro" id="IPR001254">
    <property type="entry name" value="Trypsin_dom"/>
</dbReference>
<evidence type="ECO:0000313" key="3">
    <source>
        <dbReference type="EMBL" id="CAD7229273.1"/>
    </source>
</evidence>
<sequence>MIFSNKIINGMDAEPALMECTASGWGVEHPDDILVPTYLKWTQATAVTDAECSEMIYPYFDAQCHICTRPQDYNSGVCFGDSGGPLACRSSPSAPWKLYGLASFVMSNDCSTDFANAWAKANGNRGRNWIKEACGDCFE</sequence>
<dbReference type="AlphaFoldDB" id="A0A7R8WCV2"/>
<dbReference type="PROSITE" id="PS00135">
    <property type="entry name" value="TRYPSIN_SER"/>
    <property type="match status" value="1"/>
</dbReference>